<sequence>MTETPDPTTETEWQRKRRLAAVFGDVLPDTTSDEREPGAPSDGNPSEEWLKAQVPPHHGG</sequence>
<proteinExistence type="predicted"/>
<protein>
    <submittedName>
        <fullName evidence="2">Uncharacterized protein</fullName>
    </submittedName>
</protein>
<dbReference type="OrthoDB" id="3700244at2"/>
<feature type="region of interest" description="Disordered" evidence="1">
    <location>
        <begin position="22"/>
        <end position="60"/>
    </location>
</feature>
<organism evidence="2 3">
    <name type="scientific">Nocardioides szechwanensis</name>
    <dbReference type="NCBI Taxonomy" id="1005944"/>
    <lineage>
        <taxon>Bacteria</taxon>
        <taxon>Bacillati</taxon>
        <taxon>Actinomycetota</taxon>
        <taxon>Actinomycetes</taxon>
        <taxon>Propionibacteriales</taxon>
        <taxon>Nocardioidaceae</taxon>
        <taxon>Nocardioides</taxon>
    </lineage>
</organism>
<name>A0A1G9ZB20_9ACTN</name>
<dbReference type="AlphaFoldDB" id="A0A1G9ZB20"/>
<evidence type="ECO:0000256" key="1">
    <source>
        <dbReference type="SAM" id="MobiDB-lite"/>
    </source>
</evidence>
<dbReference type="EMBL" id="FNIC01000002">
    <property type="protein sequence ID" value="SDN18474.1"/>
    <property type="molecule type" value="Genomic_DNA"/>
</dbReference>
<accession>A0A1G9ZB20</accession>
<evidence type="ECO:0000313" key="3">
    <source>
        <dbReference type="Proteomes" id="UP000199004"/>
    </source>
</evidence>
<gene>
    <name evidence="2" type="ORF">SAMN05192576_1671</name>
</gene>
<keyword evidence="3" id="KW-1185">Reference proteome</keyword>
<dbReference type="Proteomes" id="UP000199004">
    <property type="component" value="Unassembled WGS sequence"/>
</dbReference>
<dbReference type="RefSeq" id="WP_091023635.1">
    <property type="nucleotide sequence ID" value="NZ_BKAE01000007.1"/>
</dbReference>
<reference evidence="2 3" key="1">
    <citation type="submission" date="2016-10" db="EMBL/GenBank/DDBJ databases">
        <authorList>
            <person name="de Groot N.N."/>
        </authorList>
    </citation>
    <scope>NUCLEOTIDE SEQUENCE [LARGE SCALE GENOMIC DNA]</scope>
    <source>
        <strain evidence="2 3">CGMCC 1.11147</strain>
    </source>
</reference>
<evidence type="ECO:0000313" key="2">
    <source>
        <dbReference type="EMBL" id="SDN18474.1"/>
    </source>
</evidence>